<comment type="caution">
    <text evidence="1">The sequence shown here is derived from an EMBL/GenBank/DDBJ whole genome shotgun (WGS) entry which is preliminary data.</text>
</comment>
<proteinExistence type="predicted"/>
<evidence type="ECO:0000313" key="2">
    <source>
        <dbReference type="Proteomes" id="UP001279734"/>
    </source>
</evidence>
<protein>
    <submittedName>
        <fullName evidence="1">Uncharacterized protein</fullName>
    </submittedName>
</protein>
<dbReference type="Proteomes" id="UP001279734">
    <property type="component" value="Unassembled WGS sequence"/>
</dbReference>
<name>A0AAD3T372_NEPGR</name>
<sequence>MGMALFHPRKHRILIKLDGVDSRRTFAGSAVAYLPGHFLDPRKRKNPDKGNVSTETLVLLYYFHGPQKRTAHEDSSIFGLCRTQRHLIENKDQLANPQICPSIQTKIRNQEDGQMNQISQNCLIYDWDPRAMLSSLSFLEQEIHQLQELLHMIVGWRVRVSELSG</sequence>
<accession>A0AAD3T372</accession>
<evidence type="ECO:0000313" key="1">
    <source>
        <dbReference type="EMBL" id="GMH21804.1"/>
    </source>
</evidence>
<organism evidence="1 2">
    <name type="scientific">Nepenthes gracilis</name>
    <name type="common">Slender pitcher plant</name>
    <dbReference type="NCBI Taxonomy" id="150966"/>
    <lineage>
        <taxon>Eukaryota</taxon>
        <taxon>Viridiplantae</taxon>
        <taxon>Streptophyta</taxon>
        <taxon>Embryophyta</taxon>
        <taxon>Tracheophyta</taxon>
        <taxon>Spermatophyta</taxon>
        <taxon>Magnoliopsida</taxon>
        <taxon>eudicotyledons</taxon>
        <taxon>Gunneridae</taxon>
        <taxon>Pentapetalae</taxon>
        <taxon>Caryophyllales</taxon>
        <taxon>Nepenthaceae</taxon>
        <taxon>Nepenthes</taxon>
    </lineage>
</organism>
<keyword evidence="2" id="KW-1185">Reference proteome</keyword>
<dbReference type="EMBL" id="BSYO01000023">
    <property type="protein sequence ID" value="GMH21804.1"/>
    <property type="molecule type" value="Genomic_DNA"/>
</dbReference>
<gene>
    <name evidence="1" type="ORF">Nepgr_023647</name>
</gene>
<dbReference type="AlphaFoldDB" id="A0AAD3T372"/>
<reference evidence="1" key="1">
    <citation type="submission" date="2023-05" db="EMBL/GenBank/DDBJ databases">
        <title>Nepenthes gracilis genome sequencing.</title>
        <authorList>
            <person name="Fukushima K."/>
        </authorList>
    </citation>
    <scope>NUCLEOTIDE SEQUENCE</scope>
    <source>
        <strain evidence="1">SING2019-196</strain>
    </source>
</reference>